<geneLocation type="plasmid" evidence="1">
    <name>unnamed2</name>
</geneLocation>
<sequence length="99" mass="11031">MNINQTAIDTKGGKITDDTLFTTNLDGSVDYIDQDLLLIIYKNNSLVDVSFHDSIESLSVKVIFNSNWEVPVYKKTIALKDNIRLLSLIKEAIDIAAKG</sequence>
<organism evidence="1 2">
    <name type="scientific">Klebsiella michiganensis</name>
    <dbReference type="NCBI Taxonomy" id="1134687"/>
    <lineage>
        <taxon>Bacteria</taxon>
        <taxon>Pseudomonadati</taxon>
        <taxon>Pseudomonadota</taxon>
        <taxon>Gammaproteobacteria</taxon>
        <taxon>Enterobacterales</taxon>
        <taxon>Enterobacteriaceae</taxon>
        <taxon>Klebsiella/Raoultella group</taxon>
        <taxon>Klebsiella</taxon>
    </lineage>
</organism>
<dbReference type="RefSeq" id="WP_131930945.1">
    <property type="nucleotide sequence ID" value="NZ_CP048110.1"/>
</dbReference>
<gene>
    <name evidence="1" type="ORF">GW952_30690</name>
</gene>
<reference evidence="1 2" key="1">
    <citation type="submission" date="2020-01" db="EMBL/GenBank/DDBJ databases">
        <title>Bactrocera dorsalis gut bacteria genome.</title>
        <authorList>
            <person name="Zhang H."/>
            <person name="Cai Z."/>
        </authorList>
    </citation>
    <scope>NUCLEOTIDE SEQUENCE [LARGE SCALE GENOMIC DNA]</scope>
    <source>
        <strain evidence="1 2">BD177</strain>
        <plasmid evidence="1 2">unnamed2</plasmid>
    </source>
</reference>
<protein>
    <submittedName>
        <fullName evidence="1">Uncharacterized protein</fullName>
    </submittedName>
</protein>
<dbReference type="AlphaFoldDB" id="A0A6P1V772"/>
<dbReference type="Proteomes" id="UP000464389">
    <property type="component" value="Plasmid unnamed2"/>
</dbReference>
<dbReference type="EMBL" id="CP048110">
    <property type="protein sequence ID" value="QHS49990.1"/>
    <property type="molecule type" value="Genomic_DNA"/>
</dbReference>
<evidence type="ECO:0000313" key="2">
    <source>
        <dbReference type="Proteomes" id="UP000464389"/>
    </source>
</evidence>
<name>A0A6P1V772_9ENTR</name>
<proteinExistence type="predicted"/>
<accession>A0A6P1V772</accession>
<evidence type="ECO:0000313" key="1">
    <source>
        <dbReference type="EMBL" id="QHS49990.1"/>
    </source>
</evidence>
<keyword evidence="1" id="KW-0614">Plasmid</keyword>